<gene>
    <name evidence="3" type="ORF">L248_0840</name>
</gene>
<proteinExistence type="predicted"/>
<name>U4TMA2_9LACO</name>
<dbReference type="AlphaFoldDB" id="U4TMA2"/>
<evidence type="ECO:0000259" key="2">
    <source>
        <dbReference type="Pfam" id="PF13349"/>
    </source>
</evidence>
<dbReference type="Proteomes" id="UP000030647">
    <property type="component" value="Unassembled WGS sequence"/>
</dbReference>
<organism evidence="3 4">
    <name type="scientific">Schleiferilactobacillus shenzhenensis LY-73</name>
    <dbReference type="NCBI Taxonomy" id="1231336"/>
    <lineage>
        <taxon>Bacteria</taxon>
        <taxon>Bacillati</taxon>
        <taxon>Bacillota</taxon>
        <taxon>Bacilli</taxon>
        <taxon>Lactobacillales</taxon>
        <taxon>Lactobacillaceae</taxon>
        <taxon>Schleiferilactobacillus</taxon>
    </lineage>
</organism>
<protein>
    <recommendedName>
        <fullName evidence="2">DUF4097 domain-containing protein</fullName>
    </recommendedName>
</protein>
<feature type="region of interest" description="Disordered" evidence="1">
    <location>
        <begin position="79"/>
        <end position="137"/>
    </location>
</feature>
<dbReference type="InterPro" id="IPR047928">
    <property type="entry name" value="Perm_prefix_1"/>
</dbReference>
<feature type="domain" description="DUF4097" evidence="2">
    <location>
        <begin position="165"/>
        <end position="345"/>
    </location>
</feature>
<dbReference type="HOGENOM" id="CLU_626698_0_0_9"/>
<dbReference type="Pfam" id="PF13349">
    <property type="entry name" value="DUF4097"/>
    <property type="match status" value="1"/>
</dbReference>
<accession>U4TMA2</accession>
<dbReference type="STRING" id="1231336.L248_0840"/>
<feature type="compositionally biased region" description="Low complexity" evidence="1">
    <location>
        <begin position="83"/>
        <end position="101"/>
    </location>
</feature>
<dbReference type="NCBIfam" id="NF038403">
    <property type="entry name" value="perm_prefix_1"/>
    <property type="match status" value="1"/>
</dbReference>
<evidence type="ECO:0000256" key="1">
    <source>
        <dbReference type="SAM" id="MobiDB-lite"/>
    </source>
</evidence>
<dbReference type="Gene3D" id="2.160.20.120">
    <property type="match status" value="1"/>
</dbReference>
<evidence type="ECO:0000313" key="3">
    <source>
        <dbReference type="EMBL" id="ERL64545.1"/>
    </source>
</evidence>
<reference evidence="4" key="1">
    <citation type="journal article" date="2013" name="Genome Announc.">
        <title>Whole-Genome Sequencing of Lactobacillus shenzhenensis Strain LY-73T.</title>
        <authorList>
            <person name="Lin Z."/>
            <person name="Liu Z."/>
            <person name="Yang R."/>
            <person name="Zou Y."/>
            <person name="Wan D."/>
            <person name="Chen J."/>
            <person name="Guo M."/>
            <person name="Zhao J."/>
            <person name="Fang C."/>
            <person name="Yang R."/>
            <person name="Liu F."/>
        </authorList>
    </citation>
    <scope>NUCLEOTIDE SEQUENCE [LARGE SCALE GENOMIC DNA]</scope>
    <source>
        <strain evidence="4">LY-73</strain>
    </source>
</reference>
<dbReference type="RefSeq" id="WP_022530172.1">
    <property type="nucleotide sequence ID" value="NZ_KI271596.1"/>
</dbReference>
<dbReference type="eggNOG" id="COG3595">
    <property type="taxonomic scope" value="Bacteria"/>
</dbReference>
<dbReference type="OrthoDB" id="2240353at2"/>
<dbReference type="InterPro" id="IPR025164">
    <property type="entry name" value="Toastrack_DUF4097"/>
</dbReference>
<dbReference type="PANTHER" id="PTHR34094:SF1">
    <property type="entry name" value="PROTEIN FAM185A"/>
    <property type="match status" value="1"/>
</dbReference>
<sequence length="503" mass="53076">MSNADRDVLIIQRLNQSFNHYPQTSDNKDLFAELFGNLRDSAAEKMAAGKSAEEAVAAAFQEFGDVDELLQQVNAEDGTAANATEQPAAPVAPQAPAAPSAPAQPTPLPNAQGRSPQPAAVPPVHGKTAPAPIGTGIHRDPRLVEVQHLGAPANGISALAVTYPDDVELQPIDGDQFTLTEYMTTDEPNMYARMAVQGGTLTVQAGRRSHFSFTFRINQLSWGFHALLVIGVPRSFSGSVTVNGDDGNVAVHDLDTLTDVAVKLDDGNLHLANVSGDELDVESGDGNVILAAASFPQTSLSADDGNIKLDHFQAADELSVESGDGNIILNTVNAGSLSVSGDDGNQNWTVVHANDVTVSFSDGHWNASDMTATSLDLSFDDGNAAIRRSTIDQPVTASYEDGSLTLEQFTGAGDFTAEDGRFAASFTAVTGNLNISGEDGSTRLELPVGASYYFNLRREDGRVSVPDEAVFSKQGHHRWQGSVGTAPAFTVTVNKEDGSISIR</sequence>
<dbReference type="PANTHER" id="PTHR34094">
    <property type="match status" value="1"/>
</dbReference>
<evidence type="ECO:0000313" key="4">
    <source>
        <dbReference type="Proteomes" id="UP000030647"/>
    </source>
</evidence>
<keyword evidence="4" id="KW-1185">Reference proteome</keyword>
<dbReference type="EMBL" id="KI271596">
    <property type="protein sequence ID" value="ERL64545.1"/>
    <property type="molecule type" value="Genomic_DNA"/>
</dbReference>